<keyword evidence="2" id="KW-1185">Reference proteome</keyword>
<evidence type="ECO:0000313" key="2">
    <source>
        <dbReference type="Proteomes" id="UP001419268"/>
    </source>
</evidence>
<accession>A0AAP0EI06</accession>
<comment type="caution">
    <text evidence="1">The sequence shown here is derived from an EMBL/GenBank/DDBJ whole genome shotgun (WGS) entry which is preliminary data.</text>
</comment>
<dbReference type="AlphaFoldDB" id="A0AAP0EI06"/>
<protein>
    <submittedName>
        <fullName evidence="1">Uncharacterized protein</fullName>
    </submittedName>
</protein>
<evidence type="ECO:0000313" key="1">
    <source>
        <dbReference type="EMBL" id="KAK9093649.1"/>
    </source>
</evidence>
<sequence>MDEYIPTSVSLLSIAFVQKKKIIKTREKKRGGILGSKLTAQKQVMIDGGFPPLITISSLNSLQLIIIKFSYCYCYCYSLFGFVSTTKTPTYMYLLR</sequence>
<name>A0AAP0EI06_9MAGN</name>
<gene>
    <name evidence="1" type="ORF">Scep_025118</name>
</gene>
<reference evidence="1 2" key="1">
    <citation type="submission" date="2024-01" db="EMBL/GenBank/DDBJ databases">
        <title>Genome assemblies of Stephania.</title>
        <authorList>
            <person name="Yang L."/>
        </authorList>
    </citation>
    <scope>NUCLEOTIDE SEQUENCE [LARGE SCALE GENOMIC DNA]</scope>
    <source>
        <strain evidence="1">JXDWG</strain>
        <tissue evidence="1">Leaf</tissue>
    </source>
</reference>
<organism evidence="1 2">
    <name type="scientific">Stephania cephalantha</name>
    <dbReference type="NCBI Taxonomy" id="152367"/>
    <lineage>
        <taxon>Eukaryota</taxon>
        <taxon>Viridiplantae</taxon>
        <taxon>Streptophyta</taxon>
        <taxon>Embryophyta</taxon>
        <taxon>Tracheophyta</taxon>
        <taxon>Spermatophyta</taxon>
        <taxon>Magnoliopsida</taxon>
        <taxon>Ranunculales</taxon>
        <taxon>Menispermaceae</taxon>
        <taxon>Menispermoideae</taxon>
        <taxon>Cissampelideae</taxon>
        <taxon>Stephania</taxon>
    </lineage>
</organism>
<proteinExistence type="predicted"/>
<dbReference type="Proteomes" id="UP001419268">
    <property type="component" value="Unassembled WGS sequence"/>
</dbReference>
<dbReference type="EMBL" id="JBBNAG010000011">
    <property type="protein sequence ID" value="KAK9093649.1"/>
    <property type="molecule type" value="Genomic_DNA"/>
</dbReference>